<dbReference type="EMBL" id="JAAWWB010000019">
    <property type="protein sequence ID" value="KAG6758992.1"/>
    <property type="molecule type" value="Genomic_DNA"/>
</dbReference>
<feature type="domain" description="CRM" evidence="9">
    <location>
        <begin position="192"/>
        <end position="288"/>
    </location>
</feature>
<dbReference type="Pfam" id="PF01985">
    <property type="entry name" value="CRS1_YhbY"/>
    <property type="match status" value="2"/>
</dbReference>
<evidence type="ECO:0000256" key="5">
    <source>
        <dbReference type="ARBA" id="ARBA00023187"/>
    </source>
</evidence>
<feature type="compositionally biased region" description="Polar residues" evidence="8">
    <location>
        <begin position="689"/>
        <end position="698"/>
    </location>
</feature>
<dbReference type="GO" id="GO:0003723">
    <property type="term" value="F:RNA binding"/>
    <property type="evidence" value="ECO:0007669"/>
    <property type="project" value="UniProtKB-UniRule"/>
</dbReference>
<accession>A0A8X8CM82</accession>
<dbReference type="SMART" id="SM01103">
    <property type="entry name" value="CRS1_YhbY"/>
    <property type="match status" value="2"/>
</dbReference>
<keyword evidence="2" id="KW-0677">Repeat</keyword>
<evidence type="ECO:0000256" key="3">
    <source>
        <dbReference type="ARBA" id="ARBA00022884"/>
    </source>
</evidence>
<dbReference type="PANTHER" id="PTHR46247:SF3">
    <property type="entry name" value="CRS2-ASSOCIATED FACTOR 2, CHLOROPLASTIC"/>
    <property type="match status" value="1"/>
</dbReference>
<reference evidence="10" key="1">
    <citation type="journal article" date="2020" name="bioRxiv">
        <title>Hybrid origin of Populus tomentosa Carr. identified through genome sequencing and phylogenomic analysis.</title>
        <authorList>
            <person name="An X."/>
            <person name="Gao K."/>
            <person name="Chen Z."/>
            <person name="Li J."/>
            <person name="Yang X."/>
            <person name="Yang X."/>
            <person name="Zhou J."/>
            <person name="Guo T."/>
            <person name="Zhao T."/>
            <person name="Huang S."/>
            <person name="Miao D."/>
            <person name="Khan W.U."/>
            <person name="Rao P."/>
            <person name="Ye M."/>
            <person name="Lei B."/>
            <person name="Liao W."/>
            <person name="Wang J."/>
            <person name="Ji L."/>
            <person name="Li Y."/>
            <person name="Guo B."/>
            <person name="Mustafa N.S."/>
            <person name="Li S."/>
            <person name="Yun Q."/>
            <person name="Keller S.R."/>
            <person name="Mao J."/>
            <person name="Zhang R."/>
            <person name="Strauss S.H."/>
        </authorList>
    </citation>
    <scope>NUCLEOTIDE SEQUENCE</scope>
    <source>
        <strain evidence="10">GM15</strain>
        <tissue evidence="10">Leaf</tissue>
    </source>
</reference>
<evidence type="ECO:0000313" key="10">
    <source>
        <dbReference type="EMBL" id="KAG6758992.1"/>
    </source>
</evidence>
<feature type="region of interest" description="Disordered" evidence="8">
    <location>
        <begin position="686"/>
        <end position="710"/>
    </location>
</feature>
<keyword evidence="3 7" id="KW-0694">RNA-binding</keyword>
<sequence>MAIVASLPTPGLNLFSSLPLGKDPTASSSPSPPPPPPIPIPKYPPPLKKSKNSANPAFKIPHLRTKYYKPVKDGGGLIASDGDRSVLVGDSGVSYLLPGAPFEFQFSYSETPKVKPLAIREPAFLPFAPPTMPRPWTGKPPLKTSKKKIPVFDSFNPPPAGKKGVKYVEMPGPYPFGKFPEEGKSREEILGEPLKTWEIKMLIKPHLSDNRQVNLGRDGLTHNMLELVHSHWKRRRVCKVRCKGVPTVDMDNVCRHLEEKTGGKIIHRVGGVVYLFRGRNYNYRTRPQYPVMLWKPAAPVYPKLIQEAPEGLTKAEADEFRKKGKNLLPICKLAKNGVYITLVRDVRTAFEGSPLVKVDCKGMEPSDYKKLGAKLKDLVPCVLLSFDDEQILMWRGQDWKSMYPEARPSISFPAELDGSDDSVVVLEHVICILTEIGSLDFDMVHGPISQCNSQLILLAVQLLDRRTKCCNGSFSDNWQLLLKKSKRSKSIVVRKQFPRNCVPESIILFREEEPTYAVSLLFLRSVLFPVFTPPQLQIMIRRAFNYRATIELVDYPQTGGEHWNLDSHGILFLLQILGGRFQLFCIFEMRHNNGLTLLLDNLANLPLSICSPELNDSKSDDDCDNSDAKIVSSSPKMMLLWKHALESNKAILLDEIDLGPDALLRKVEEFEGISQATEHSYPALVMSSEDGSSNSISTFEDDSHSEIFSKDDMYSDDEYYDSESFEELETSAAPGSLSIDLIAEKLDKK</sequence>
<evidence type="ECO:0000256" key="6">
    <source>
        <dbReference type="ARBA" id="ARBA00023274"/>
    </source>
</evidence>
<dbReference type="InterPro" id="IPR044599">
    <property type="entry name" value="CAF1P_plant"/>
</dbReference>
<dbReference type="GO" id="GO:0000373">
    <property type="term" value="P:Group II intron splicing"/>
    <property type="evidence" value="ECO:0007669"/>
    <property type="project" value="InterPro"/>
</dbReference>
<dbReference type="PANTHER" id="PTHR46247">
    <property type="entry name" value="CRS2-ASSOCIATED FACTOR 1, CHLOROPLASTIC"/>
    <property type="match status" value="1"/>
</dbReference>
<dbReference type="AlphaFoldDB" id="A0A8X8CM82"/>
<feature type="domain" description="CRM" evidence="9">
    <location>
        <begin position="310"/>
        <end position="406"/>
    </location>
</feature>
<dbReference type="PROSITE" id="PS51295">
    <property type="entry name" value="CRM"/>
    <property type="match status" value="2"/>
</dbReference>
<feature type="compositionally biased region" description="Pro residues" evidence="8">
    <location>
        <begin position="30"/>
        <end position="47"/>
    </location>
</feature>
<keyword evidence="6" id="KW-0687">Ribonucleoprotein</keyword>
<evidence type="ECO:0000313" key="11">
    <source>
        <dbReference type="Proteomes" id="UP000886885"/>
    </source>
</evidence>
<evidence type="ECO:0000259" key="9">
    <source>
        <dbReference type="PROSITE" id="PS51295"/>
    </source>
</evidence>
<evidence type="ECO:0000256" key="2">
    <source>
        <dbReference type="ARBA" id="ARBA00022737"/>
    </source>
</evidence>
<keyword evidence="4" id="KW-0809">Transit peptide</keyword>
<keyword evidence="1" id="KW-0507">mRNA processing</keyword>
<evidence type="ECO:0000256" key="1">
    <source>
        <dbReference type="ARBA" id="ARBA00022664"/>
    </source>
</evidence>
<dbReference type="FunFam" id="3.30.110.60:FF:000002">
    <property type="entry name" value="CRS2-associated factor 1, chloroplastic"/>
    <property type="match status" value="2"/>
</dbReference>
<dbReference type="InterPro" id="IPR001890">
    <property type="entry name" value="RNA-binding_CRM"/>
</dbReference>
<evidence type="ECO:0000256" key="8">
    <source>
        <dbReference type="SAM" id="MobiDB-lite"/>
    </source>
</evidence>
<evidence type="ECO:0000256" key="4">
    <source>
        <dbReference type="ARBA" id="ARBA00022946"/>
    </source>
</evidence>
<proteinExistence type="predicted"/>
<dbReference type="Proteomes" id="UP000886885">
    <property type="component" value="Chromosome 10A"/>
</dbReference>
<gene>
    <name evidence="10" type="ORF">POTOM_035455</name>
</gene>
<dbReference type="GO" id="GO:1990904">
    <property type="term" value="C:ribonucleoprotein complex"/>
    <property type="evidence" value="ECO:0007669"/>
    <property type="project" value="UniProtKB-KW"/>
</dbReference>
<keyword evidence="5" id="KW-0508">mRNA splicing</keyword>
<comment type="caution">
    <text evidence="10">The sequence shown here is derived from an EMBL/GenBank/DDBJ whole genome shotgun (WGS) entry which is preliminary data.</text>
</comment>
<dbReference type="OrthoDB" id="2021019at2759"/>
<dbReference type="GO" id="GO:0006397">
    <property type="term" value="P:mRNA processing"/>
    <property type="evidence" value="ECO:0007669"/>
    <property type="project" value="UniProtKB-KW"/>
</dbReference>
<feature type="compositionally biased region" description="Basic and acidic residues" evidence="8">
    <location>
        <begin position="701"/>
        <end position="710"/>
    </location>
</feature>
<feature type="region of interest" description="Disordered" evidence="8">
    <location>
        <begin position="1"/>
        <end position="55"/>
    </location>
</feature>
<organism evidence="10 11">
    <name type="scientific">Populus tomentosa</name>
    <name type="common">Chinese white poplar</name>
    <dbReference type="NCBI Taxonomy" id="118781"/>
    <lineage>
        <taxon>Eukaryota</taxon>
        <taxon>Viridiplantae</taxon>
        <taxon>Streptophyta</taxon>
        <taxon>Embryophyta</taxon>
        <taxon>Tracheophyta</taxon>
        <taxon>Spermatophyta</taxon>
        <taxon>Magnoliopsida</taxon>
        <taxon>eudicotyledons</taxon>
        <taxon>Gunneridae</taxon>
        <taxon>Pentapetalae</taxon>
        <taxon>rosids</taxon>
        <taxon>fabids</taxon>
        <taxon>Malpighiales</taxon>
        <taxon>Salicaceae</taxon>
        <taxon>Saliceae</taxon>
        <taxon>Populus</taxon>
    </lineage>
</organism>
<keyword evidence="11" id="KW-1185">Reference proteome</keyword>
<name>A0A8X8CM82_POPTO</name>
<protein>
    <recommendedName>
        <fullName evidence="9">CRM domain-containing protein</fullName>
    </recommendedName>
</protein>
<evidence type="ECO:0000256" key="7">
    <source>
        <dbReference type="PROSITE-ProRule" id="PRU00626"/>
    </source>
</evidence>